<evidence type="ECO:0000313" key="4">
    <source>
        <dbReference type="EMBL" id="SEG31463.1"/>
    </source>
</evidence>
<keyword evidence="5" id="KW-1185">Reference proteome</keyword>
<dbReference type="EMBL" id="FNUS01000004">
    <property type="protein sequence ID" value="SEG31463.1"/>
    <property type="molecule type" value="Genomic_DNA"/>
</dbReference>
<feature type="signal peptide" evidence="2">
    <location>
        <begin position="1"/>
        <end position="20"/>
    </location>
</feature>
<dbReference type="OrthoDB" id="1239229at2"/>
<feature type="domain" description="Secretion system C-terminal sorting" evidence="3">
    <location>
        <begin position="185"/>
        <end position="241"/>
    </location>
</feature>
<sequence length="243" mass="27076">MKKLLSVLLSVYGLMLFSQIEVTPYPRTINDVVTITYGPDPVTGWSELDPQSENPLYLYLGIDTNNSTTVWEYHDQWNNCDPSNLIKMYYNASTNKYEASINFKTHNFDGAGGILPDGTEVSNGYFIIRKGQTYECAPDPGSASTWQTADQNFAFTPAKVILASKEVNLAPKIAEIIDGNLYLKKSGVYDIKVYDVSGKLLNSKSKKKLSANEKMSLNISQKGTYFCVVEDANGNKQSVKFIK</sequence>
<evidence type="ECO:0000256" key="1">
    <source>
        <dbReference type="ARBA" id="ARBA00022729"/>
    </source>
</evidence>
<evidence type="ECO:0000313" key="5">
    <source>
        <dbReference type="Proteomes" id="UP000236738"/>
    </source>
</evidence>
<evidence type="ECO:0000259" key="3">
    <source>
        <dbReference type="Pfam" id="PF18962"/>
    </source>
</evidence>
<proteinExistence type="predicted"/>
<name>A0A1H5Z4M2_9FLAO</name>
<dbReference type="Pfam" id="PF18962">
    <property type="entry name" value="Por_Secre_tail"/>
    <property type="match status" value="1"/>
</dbReference>
<keyword evidence="1 2" id="KW-0732">Signal</keyword>
<dbReference type="InterPro" id="IPR026444">
    <property type="entry name" value="Secre_tail"/>
</dbReference>
<protein>
    <submittedName>
        <fullName evidence="4">Por secretion system C-terminal sorting domain-containing protein</fullName>
    </submittedName>
</protein>
<dbReference type="RefSeq" id="WP_103913883.1">
    <property type="nucleotide sequence ID" value="NZ_FNUS01000004.1"/>
</dbReference>
<gene>
    <name evidence="4" type="ORF">SAMN05421847_2002</name>
</gene>
<organism evidence="4 5">
    <name type="scientific">Halpernia humi</name>
    <dbReference type="NCBI Taxonomy" id="493375"/>
    <lineage>
        <taxon>Bacteria</taxon>
        <taxon>Pseudomonadati</taxon>
        <taxon>Bacteroidota</taxon>
        <taxon>Flavobacteriia</taxon>
        <taxon>Flavobacteriales</taxon>
        <taxon>Weeksellaceae</taxon>
        <taxon>Chryseobacterium group</taxon>
        <taxon>Halpernia</taxon>
    </lineage>
</organism>
<accession>A0A1H5Z4M2</accession>
<feature type="chain" id="PRO_5009291219" evidence="2">
    <location>
        <begin position="21"/>
        <end position="243"/>
    </location>
</feature>
<dbReference type="Proteomes" id="UP000236738">
    <property type="component" value="Unassembled WGS sequence"/>
</dbReference>
<dbReference type="AlphaFoldDB" id="A0A1H5Z4M2"/>
<evidence type="ECO:0000256" key="2">
    <source>
        <dbReference type="SAM" id="SignalP"/>
    </source>
</evidence>
<dbReference type="NCBIfam" id="TIGR04183">
    <property type="entry name" value="Por_Secre_tail"/>
    <property type="match status" value="1"/>
</dbReference>
<reference evidence="5" key="1">
    <citation type="submission" date="2016-10" db="EMBL/GenBank/DDBJ databases">
        <authorList>
            <person name="Varghese N."/>
            <person name="Submissions S."/>
        </authorList>
    </citation>
    <scope>NUCLEOTIDE SEQUENCE [LARGE SCALE GENOMIC DNA]</scope>
    <source>
        <strain evidence="5">DSM 21580</strain>
    </source>
</reference>